<keyword evidence="1" id="KW-1133">Transmembrane helix</keyword>
<keyword evidence="1" id="KW-0812">Transmembrane</keyword>
<organism evidence="3 4">
    <name type="scientific">Microbacterium suwonense</name>
    <dbReference type="NCBI Taxonomy" id="683047"/>
    <lineage>
        <taxon>Bacteria</taxon>
        <taxon>Bacillati</taxon>
        <taxon>Actinomycetota</taxon>
        <taxon>Actinomycetes</taxon>
        <taxon>Micrococcales</taxon>
        <taxon>Microbacteriaceae</taxon>
        <taxon>Microbacterium</taxon>
    </lineage>
</organism>
<protein>
    <recommendedName>
        <fullName evidence="2">SHOCT domain-containing protein</fullName>
    </recommendedName>
</protein>
<accession>A0ABM8FT65</accession>
<gene>
    <name evidence="3" type="ORF">GCM10025863_14790</name>
</gene>
<dbReference type="EMBL" id="AP027728">
    <property type="protein sequence ID" value="BDZ38865.1"/>
    <property type="molecule type" value="Genomic_DNA"/>
</dbReference>
<dbReference type="InterPro" id="IPR018649">
    <property type="entry name" value="SHOCT"/>
</dbReference>
<dbReference type="Pfam" id="PF09851">
    <property type="entry name" value="SHOCT"/>
    <property type="match status" value="1"/>
</dbReference>
<proteinExistence type="predicted"/>
<evidence type="ECO:0000313" key="3">
    <source>
        <dbReference type="EMBL" id="BDZ38865.1"/>
    </source>
</evidence>
<feature type="transmembrane region" description="Helical" evidence="1">
    <location>
        <begin position="12"/>
        <end position="35"/>
    </location>
</feature>
<evidence type="ECO:0000313" key="4">
    <source>
        <dbReference type="Proteomes" id="UP001321543"/>
    </source>
</evidence>
<evidence type="ECO:0000256" key="1">
    <source>
        <dbReference type="SAM" id="Phobius"/>
    </source>
</evidence>
<dbReference type="Proteomes" id="UP001321543">
    <property type="component" value="Chromosome"/>
</dbReference>
<keyword evidence="4" id="KW-1185">Reference proteome</keyword>
<feature type="domain" description="SHOCT" evidence="2">
    <location>
        <begin position="80"/>
        <end position="106"/>
    </location>
</feature>
<keyword evidence="1" id="KW-0472">Membrane</keyword>
<evidence type="ECO:0000259" key="2">
    <source>
        <dbReference type="Pfam" id="PF09851"/>
    </source>
</evidence>
<dbReference type="RefSeq" id="WP_286302747.1">
    <property type="nucleotide sequence ID" value="NZ_AP027728.1"/>
</dbReference>
<sequence length="108" mass="11685">MDDVFLDTGPDLSVVFVLFGLLFAGVLIFIIVVAVRKWNVAKQAGYDPLTMDTQIAAQVGRSALLRPTDAVPERPSIEQRLAELDDLHARGVISDAEHTAARAKALEG</sequence>
<reference evidence="4" key="1">
    <citation type="journal article" date="2019" name="Int. J. Syst. Evol. Microbiol.">
        <title>The Global Catalogue of Microorganisms (GCM) 10K type strain sequencing project: providing services to taxonomists for standard genome sequencing and annotation.</title>
        <authorList>
            <consortium name="The Broad Institute Genomics Platform"/>
            <consortium name="The Broad Institute Genome Sequencing Center for Infectious Disease"/>
            <person name="Wu L."/>
            <person name="Ma J."/>
        </authorList>
    </citation>
    <scope>NUCLEOTIDE SEQUENCE [LARGE SCALE GENOMIC DNA]</scope>
    <source>
        <strain evidence="4">NBRC 106310</strain>
    </source>
</reference>
<name>A0ABM8FT65_9MICO</name>